<dbReference type="PANTHER" id="PTHR24103">
    <property type="entry name" value="E3 UBIQUITIN-PROTEIN LIGASE TRIM"/>
    <property type="match status" value="1"/>
</dbReference>
<feature type="coiled-coil region" evidence="5">
    <location>
        <begin position="196"/>
        <end position="234"/>
    </location>
</feature>
<dbReference type="PROSITE" id="PS50188">
    <property type="entry name" value="B302_SPRY"/>
    <property type="match status" value="1"/>
</dbReference>
<dbReference type="Proteomes" id="UP001044222">
    <property type="component" value="Unassembled WGS sequence"/>
</dbReference>
<dbReference type="Gene3D" id="2.60.120.920">
    <property type="match status" value="1"/>
</dbReference>
<reference evidence="9" key="1">
    <citation type="submission" date="2021-01" db="EMBL/GenBank/DDBJ databases">
        <title>A chromosome-scale assembly of European eel, Anguilla anguilla.</title>
        <authorList>
            <person name="Henkel C."/>
            <person name="Jong-Raadsen S.A."/>
            <person name="Dufour S."/>
            <person name="Weltzien F.-A."/>
            <person name="Palstra A.P."/>
            <person name="Pelster B."/>
            <person name="Spaink H.P."/>
            <person name="Van Den Thillart G.E."/>
            <person name="Jansen H."/>
            <person name="Zahm M."/>
            <person name="Klopp C."/>
            <person name="Cedric C."/>
            <person name="Louis A."/>
            <person name="Berthelot C."/>
            <person name="Parey E."/>
            <person name="Roest Crollius H."/>
            <person name="Montfort J."/>
            <person name="Robinson-Rechavi M."/>
            <person name="Bucao C."/>
            <person name="Bouchez O."/>
            <person name="Gislard M."/>
            <person name="Lluch J."/>
            <person name="Milhes M."/>
            <person name="Lampietro C."/>
            <person name="Lopez Roques C."/>
            <person name="Donnadieu C."/>
            <person name="Braasch I."/>
            <person name="Desvignes T."/>
            <person name="Postlethwait J."/>
            <person name="Bobe J."/>
            <person name="Guiguen Y."/>
            <person name="Dirks R."/>
        </authorList>
    </citation>
    <scope>NUCLEOTIDE SEQUENCE</scope>
    <source>
        <strain evidence="9">Tag_6206</strain>
        <tissue evidence="9">Liver</tissue>
    </source>
</reference>
<evidence type="ECO:0008006" key="11">
    <source>
        <dbReference type="Google" id="ProtNLM"/>
    </source>
</evidence>
<feature type="domain" description="RING-type" evidence="6">
    <location>
        <begin position="14"/>
        <end position="54"/>
    </location>
</feature>
<proteinExistence type="predicted"/>
<dbReference type="PRINTS" id="PR01407">
    <property type="entry name" value="BUTYPHLNCDUF"/>
</dbReference>
<organism evidence="9 10">
    <name type="scientific">Anguilla anguilla</name>
    <name type="common">European freshwater eel</name>
    <name type="synonym">Muraena anguilla</name>
    <dbReference type="NCBI Taxonomy" id="7936"/>
    <lineage>
        <taxon>Eukaryota</taxon>
        <taxon>Metazoa</taxon>
        <taxon>Chordata</taxon>
        <taxon>Craniata</taxon>
        <taxon>Vertebrata</taxon>
        <taxon>Euteleostomi</taxon>
        <taxon>Actinopterygii</taxon>
        <taxon>Neopterygii</taxon>
        <taxon>Teleostei</taxon>
        <taxon>Anguilliformes</taxon>
        <taxon>Anguillidae</taxon>
        <taxon>Anguilla</taxon>
    </lineage>
</organism>
<keyword evidence="3" id="KW-0862">Zinc</keyword>
<dbReference type="SMART" id="SM00589">
    <property type="entry name" value="PRY"/>
    <property type="match status" value="1"/>
</dbReference>
<keyword evidence="1" id="KW-0479">Metal-binding</keyword>
<gene>
    <name evidence="9" type="ORF">ANANG_G00102690</name>
</gene>
<dbReference type="AlphaFoldDB" id="A0A9D3MGX2"/>
<dbReference type="Gene3D" id="3.30.160.60">
    <property type="entry name" value="Classic Zinc Finger"/>
    <property type="match status" value="1"/>
</dbReference>
<dbReference type="InterPro" id="IPR013083">
    <property type="entry name" value="Znf_RING/FYVE/PHD"/>
</dbReference>
<dbReference type="SUPFAM" id="SSF57845">
    <property type="entry name" value="B-box zinc-binding domain"/>
    <property type="match status" value="1"/>
</dbReference>
<dbReference type="InterPro" id="IPR027370">
    <property type="entry name" value="Znf-RING_euk"/>
</dbReference>
<keyword evidence="5" id="KW-0175">Coiled coil</keyword>
<evidence type="ECO:0000256" key="1">
    <source>
        <dbReference type="ARBA" id="ARBA00022723"/>
    </source>
</evidence>
<dbReference type="InterPro" id="IPR006574">
    <property type="entry name" value="PRY"/>
</dbReference>
<dbReference type="Pfam" id="PF13765">
    <property type="entry name" value="PRY"/>
    <property type="match status" value="1"/>
</dbReference>
<evidence type="ECO:0000256" key="5">
    <source>
        <dbReference type="SAM" id="Coils"/>
    </source>
</evidence>
<keyword evidence="2 4" id="KW-0863">Zinc-finger</keyword>
<dbReference type="SUPFAM" id="SSF49899">
    <property type="entry name" value="Concanavalin A-like lectins/glucanases"/>
    <property type="match status" value="1"/>
</dbReference>
<sequence>MASVMPLSEKDLHCPVCCEVFVFPVTLECRHTICKICVQKHWEWKGSRECPVCQRRSSTDRPPINLALKIASDSLMGLKLQNAKMDSEAWCNLHNEQLKVFCLFEEKPICTVCQVSKEHRLHLCCPVEEAALDRKREISTQLNSFQKQLKAFYAIKGDWTETENYIKVQADKTDRQIRTEFEKLHKFLWEEETARLAALREEEEKKTQTVKKKLEDITNTIAVLSDTISNLQKAIEADDVSFLQDFKQTKSRAISRTPEIERISGALIDVSKHLGSLKFHVWKKMLEIINYTHITMDPNTAHPNLSFTLELSSVRYSSKHEMPDNPERCTSRMAVMGAEGFTSGRYTWDVEAVSVLVEMLWYQAFL</sequence>
<dbReference type="Pfam" id="PF13445">
    <property type="entry name" value="zf-RING_UBOX"/>
    <property type="match status" value="1"/>
</dbReference>
<protein>
    <recommendedName>
        <fullName evidence="11">Tripartite motif-containing protein 35-like</fullName>
    </recommendedName>
</protein>
<evidence type="ECO:0000256" key="2">
    <source>
        <dbReference type="ARBA" id="ARBA00022771"/>
    </source>
</evidence>
<dbReference type="SUPFAM" id="SSF57850">
    <property type="entry name" value="RING/U-box"/>
    <property type="match status" value="1"/>
</dbReference>
<dbReference type="InterPro" id="IPR050143">
    <property type="entry name" value="TRIM/RBCC"/>
</dbReference>
<dbReference type="EMBL" id="JAFIRN010000005">
    <property type="protein sequence ID" value="KAG5848746.1"/>
    <property type="molecule type" value="Genomic_DNA"/>
</dbReference>
<dbReference type="SMART" id="SM00184">
    <property type="entry name" value="RING"/>
    <property type="match status" value="1"/>
</dbReference>
<dbReference type="Pfam" id="PF25600">
    <property type="entry name" value="TRIM_CC"/>
    <property type="match status" value="1"/>
</dbReference>
<dbReference type="InterPro" id="IPR013320">
    <property type="entry name" value="ConA-like_dom_sf"/>
</dbReference>
<dbReference type="InterPro" id="IPR001870">
    <property type="entry name" value="B30.2/SPRY"/>
</dbReference>
<comment type="caution">
    <text evidence="9">The sequence shown here is derived from an EMBL/GenBank/DDBJ whole genome shotgun (WGS) entry which is preliminary data.</text>
</comment>
<dbReference type="PROSITE" id="PS50119">
    <property type="entry name" value="ZF_BBOX"/>
    <property type="match status" value="1"/>
</dbReference>
<dbReference type="PROSITE" id="PS00518">
    <property type="entry name" value="ZF_RING_1"/>
    <property type="match status" value="1"/>
</dbReference>
<feature type="domain" description="B30.2/SPRY" evidence="8">
    <location>
        <begin position="274"/>
        <end position="366"/>
    </location>
</feature>
<dbReference type="InterPro" id="IPR001841">
    <property type="entry name" value="Znf_RING"/>
</dbReference>
<accession>A0A9D3MGX2</accession>
<dbReference type="InterPro" id="IPR058030">
    <property type="entry name" value="TRIM8/14/16/25/29/45/65_CC"/>
</dbReference>
<evidence type="ECO:0000256" key="3">
    <source>
        <dbReference type="ARBA" id="ARBA00022833"/>
    </source>
</evidence>
<evidence type="ECO:0000259" key="8">
    <source>
        <dbReference type="PROSITE" id="PS50188"/>
    </source>
</evidence>
<dbReference type="InterPro" id="IPR043136">
    <property type="entry name" value="B30.2/SPRY_sf"/>
</dbReference>
<evidence type="ECO:0000259" key="6">
    <source>
        <dbReference type="PROSITE" id="PS50089"/>
    </source>
</evidence>
<evidence type="ECO:0000313" key="10">
    <source>
        <dbReference type="Proteomes" id="UP001044222"/>
    </source>
</evidence>
<evidence type="ECO:0000313" key="9">
    <source>
        <dbReference type="EMBL" id="KAG5848746.1"/>
    </source>
</evidence>
<evidence type="ECO:0000256" key="4">
    <source>
        <dbReference type="PROSITE-ProRule" id="PRU00024"/>
    </source>
</evidence>
<dbReference type="InterPro" id="IPR000315">
    <property type="entry name" value="Znf_B-box"/>
</dbReference>
<feature type="domain" description="B box-type" evidence="7">
    <location>
        <begin position="86"/>
        <end position="127"/>
    </location>
</feature>
<dbReference type="PROSITE" id="PS50089">
    <property type="entry name" value="ZF_RING_2"/>
    <property type="match status" value="1"/>
</dbReference>
<dbReference type="Gene3D" id="3.30.40.10">
    <property type="entry name" value="Zinc/RING finger domain, C3HC4 (zinc finger)"/>
    <property type="match status" value="1"/>
</dbReference>
<dbReference type="InterPro" id="IPR017907">
    <property type="entry name" value="Znf_RING_CS"/>
</dbReference>
<evidence type="ECO:0000259" key="7">
    <source>
        <dbReference type="PROSITE" id="PS50119"/>
    </source>
</evidence>
<name>A0A9D3MGX2_ANGAN</name>
<dbReference type="InterPro" id="IPR003879">
    <property type="entry name" value="Butyrophylin_SPRY"/>
</dbReference>
<dbReference type="GO" id="GO:0008270">
    <property type="term" value="F:zinc ion binding"/>
    <property type="evidence" value="ECO:0007669"/>
    <property type="project" value="UniProtKB-KW"/>
</dbReference>
<keyword evidence="10" id="KW-1185">Reference proteome</keyword>